<dbReference type="Proteomes" id="UP001056120">
    <property type="component" value="Linkage Group LG08"/>
</dbReference>
<comment type="caution">
    <text evidence="1">The sequence shown here is derived from an EMBL/GenBank/DDBJ whole genome shotgun (WGS) entry which is preliminary data.</text>
</comment>
<keyword evidence="2" id="KW-1185">Reference proteome</keyword>
<reference evidence="2" key="1">
    <citation type="journal article" date="2022" name="Mol. Ecol. Resour.">
        <title>The genomes of chicory, endive, great burdock and yacon provide insights into Asteraceae palaeo-polyploidization history and plant inulin production.</title>
        <authorList>
            <person name="Fan W."/>
            <person name="Wang S."/>
            <person name="Wang H."/>
            <person name="Wang A."/>
            <person name="Jiang F."/>
            <person name="Liu H."/>
            <person name="Zhao H."/>
            <person name="Xu D."/>
            <person name="Zhang Y."/>
        </authorList>
    </citation>
    <scope>NUCLEOTIDE SEQUENCE [LARGE SCALE GENOMIC DNA]</scope>
    <source>
        <strain evidence="2">cv. Yunnan</strain>
    </source>
</reference>
<organism evidence="1 2">
    <name type="scientific">Smallanthus sonchifolius</name>
    <dbReference type="NCBI Taxonomy" id="185202"/>
    <lineage>
        <taxon>Eukaryota</taxon>
        <taxon>Viridiplantae</taxon>
        <taxon>Streptophyta</taxon>
        <taxon>Embryophyta</taxon>
        <taxon>Tracheophyta</taxon>
        <taxon>Spermatophyta</taxon>
        <taxon>Magnoliopsida</taxon>
        <taxon>eudicotyledons</taxon>
        <taxon>Gunneridae</taxon>
        <taxon>Pentapetalae</taxon>
        <taxon>asterids</taxon>
        <taxon>campanulids</taxon>
        <taxon>Asterales</taxon>
        <taxon>Asteraceae</taxon>
        <taxon>Asteroideae</taxon>
        <taxon>Heliantheae alliance</taxon>
        <taxon>Millerieae</taxon>
        <taxon>Smallanthus</taxon>
    </lineage>
</organism>
<evidence type="ECO:0000313" key="1">
    <source>
        <dbReference type="EMBL" id="KAI3808048.1"/>
    </source>
</evidence>
<protein>
    <submittedName>
        <fullName evidence="1">Uncharacterized protein</fullName>
    </submittedName>
</protein>
<sequence>MSAISITNNPVQHSKTKHIYISENIIRESHTVRETPSEVSLLGLGSLPGSIEQPFEPFLSSLDLSVEEPDQSDVPSPTTTIKEVLIGLASETPNPSSSPLKVHSRSNERVDVEEAVTTAGPSNDQEDSDNIFKTSTTATHGEGVSLETPLTERNPRRQETTGDGDAEARPTAPSGSEDSTTVDEDSLKLNNLELTARVAMLEAEVSKLRHQALMHEAHQCPSTASPSLVSVGTQTDAYLFTDATKMGEKVPMEEDTEISDDNEEESTEDWKLVVRAIDEVLMDENNQDETSTSFSIIPEVAAIISHVAAPHFPLTSTQLEFDIILAWGYDGKTERFWIGQEFSGVEELDWDLIHPFEILDLYDLICINNSSDLSADLSIDMFYALMEDNLPNFIRLVKELKRVESPESSQAAERRLSPNNLQITRSSLLNEEEVLSLKRLQYKLMVKDLDVLGWISNKCLDHTLLLSNDTSLTINTRNILQLPSDFLFKIFQLRANICNINSLESQAMMVTIKAHLEEEGLIPQEESGSTSDTDSNSDTPQVEATSVAFGTRSSLRDQLTEIEGPEYQLDEDSDRPLSISQLANEGEAEIPTAQQSAVSVISEARAEASNVNKGKGTMTEEDEERLRKEKKEKEERRRKREEEEMAEEMAHKQRQQERKAAILLRQQTIQLYAKQLDEMKVKIHTGSQVEEDEQLARQLQEQFAKEVEEENEKKRKEDAKFRITDSKLAKELREEWTEALISQGEDADYLKKLSNKEIYRAFMGQQGELAKKKKDEEKEKARQKSKKAIALNQRTHEERKVMIDFLKVRGESGKMLGPMSFMNLQALYTKVKKEEEERLGKRPVKKQRTSAPETTSTFQTPSTNIPKPSSPQPKKFKTSHPAPSHQQPLLKKSKTHIQT</sequence>
<name>A0ACB9IK33_9ASTR</name>
<reference evidence="1 2" key="2">
    <citation type="journal article" date="2022" name="Mol. Ecol. Resour.">
        <title>The genomes of chicory, endive, great burdock and yacon provide insights into Asteraceae paleo-polyploidization history and plant inulin production.</title>
        <authorList>
            <person name="Fan W."/>
            <person name="Wang S."/>
            <person name="Wang H."/>
            <person name="Wang A."/>
            <person name="Jiang F."/>
            <person name="Liu H."/>
            <person name="Zhao H."/>
            <person name="Xu D."/>
            <person name="Zhang Y."/>
        </authorList>
    </citation>
    <scope>NUCLEOTIDE SEQUENCE [LARGE SCALE GENOMIC DNA]</scope>
    <source>
        <strain evidence="2">cv. Yunnan</strain>
        <tissue evidence="1">Leaves</tissue>
    </source>
</reference>
<dbReference type="EMBL" id="CM042025">
    <property type="protein sequence ID" value="KAI3808048.1"/>
    <property type="molecule type" value="Genomic_DNA"/>
</dbReference>
<gene>
    <name evidence="1" type="ORF">L1987_23989</name>
</gene>
<proteinExistence type="predicted"/>
<evidence type="ECO:0000313" key="2">
    <source>
        <dbReference type="Proteomes" id="UP001056120"/>
    </source>
</evidence>
<accession>A0ACB9IK33</accession>